<organism evidence="6 7">
    <name type="scientific">Gordonia phthalatica</name>
    <dbReference type="NCBI Taxonomy" id="1136941"/>
    <lineage>
        <taxon>Bacteria</taxon>
        <taxon>Bacillati</taxon>
        <taxon>Actinomycetota</taxon>
        <taxon>Actinomycetes</taxon>
        <taxon>Mycobacteriales</taxon>
        <taxon>Gordoniaceae</taxon>
        <taxon>Gordonia</taxon>
    </lineage>
</organism>
<feature type="DNA-binding region" description="H-T-H motif" evidence="4">
    <location>
        <begin position="22"/>
        <end position="41"/>
    </location>
</feature>
<feature type="domain" description="HTH tetR-type" evidence="5">
    <location>
        <begin position="1"/>
        <end position="59"/>
    </location>
</feature>
<name>A0A0N9NCW2_9ACTN</name>
<proteinExistence type="predicted"/>
<dbReference type="Pfam" id="PF18598">
    <property type="entry name" value="TetR_C_36"/>
    <property type="match status" value="1"/>
</dbReference>
<dbReference type="PATRIC" id="fig|1136941.3.peg.3028"/>
<evidence type="ECO:0000256" key="3">
    <source>
        <dbReference type="ARBA" id="ARBA00023163"/>
    </source>
</evidence>
<reference evidence="7" key="1">
    <citation type="submission" date="2015-06" db="EMBL/GenBank/DDBJ databases">
        <title>Complete genome sequence and metabolic analysis of phthalate degradation pathway in Gordonia sp. QH-11.</title>
        <authorList>
            <person name="Jin D."/>
            <person name="Kong X."/>
            <person name="Bai Z."/>
        </authorList>
    </citation>
    <scope>NUCLEOTIDE SEQUENCE [LARGE SCALE GENOMIC DNA]</scope>
    <source>
        <strain evidence="7">QH-11</strain>
    </source>
</reference>
<dbReference type="InterPro" id="IPR009057">
    <property type="entry name" value="Homeodomain-like_sf"/>
</dbReference>
<dbReference type="InterPro" id="IPR050109">
    <property type="entry name" value="HTH-type_TetR-like_transc_reg"/>
</dbReference>
<dbReference type="InterPro" id="IPR041485">
    <property type="entry name" value="TetR_C_36"/>
</dbReference>
<evidence type="ECO:0000256" key="2">
    <source>
        <dbReference type="ARBA" id="ARBA00023125"/>
    </source>
</evidence>
<reference evidence="6 7" key="2">
    <citation type="journal article" date="2017" name="Int. J. Syst. Evol. Microbiol.">
        <title>Gordonia phthalatica sp. nov., a di-n-butyl phthalate-degrading bacterium isolated from activated sludge.</title>
        <authorList>
            <person name="Jin D."/>
            <person name="Kong X."/>
            <person name="Jia M."/>
            <person name="Yu X."/>
            <person name="Wang X."/>
            <person name="Zhuang X."/>
            <person name="Deng Y."/>
            <person name="Bai Z."/>
        </authorList>
    </citation>
    <scope>NUCLEOTIDE SEQUENCE [LARGE SCALE GENOMIC DNA]</scope>
    <source>
        <strain evidence="6 7">QH-11</strain>
    </source>
</reference>
<sequence length="192" mass="20534">MIDQSTVLAAAREAFVTKGRIEVGELAQTVGVNRSTIYRRFNGRDGLLAEVIWAMAELALDTAHRRAAGAGPTKIANTLGEFAAIANRDASFRGFLAREPERAFKVMTTWGGGVQPRIVGKVSEFLDERVDAGELAPSLPIDDLALILVRITETFVYANLITGEEPDAVKVRQACAAMLGAPTGGTGFRKAS</sequence>
<dbReference type="GO" id="GO:0003700">
    <property type="term" value="F:DNA-binding transcription factor activity"/>
    <property type="evidence" value="ECO:0007669"/>
    <property type="project" value="TreeGrafter"/>
</dbReference>
<gene>
    <name evidence="6" type="ORF">ACH46_14825</name>
</gene>
<dbReference type="AlphaFoldDB" id="A0A0N9NCW2"/>
<dbReference type="Gene3D" id="1.10.357.10">
    <property type="entry name" value="Tetracycline Repressor, domain 2"/>
    <property type="match status" value="1"/>
</dbReference>
<dbReference type="PANTHER" id="PTHR30055:SF234">
    <property type="entry name" value="HTH-TYPE TRANSCRIPTIONAL REGULATOR BETI"/>
    <property type="match status" value="1"/>
</dbReference>
<dbReference type="Pfam" id="PF00440">
    <property type="entry name" value="TetR_N"/>
    <property type="match status" value="1"/>
</dbReference>
<evidence type="ECO:0000256" key="4">
    <source>
        <dbReference type="PROSITE-ProRule" id="PRU00335"/>
    </source>
</evidence>
<dbReference type="SUPFAM" id="SSF46689">
    <property type="entry name" value="Homeodomain-like"/>
    <property type="match status" value="1"/>
</dbReference>
<keyword evidence="3" id="KW-0804">Transcription</keyword>
<keyword evidence="2 4" id="KW-0238">DNA-binding</keyword>
<dbReference type="PROSITE" id="PS50977">
    <property type="entry name" value="HTH_TETR_2"/>
    <property type="match status" value="1"/>
</dbReference>
<dbReference type="InterPro" id="IPR001647">
    <property type="entry name" value="HTH_TetR"/>
</dbReference>
<evidence type="ECO:0000259" key="5">
    <source>
        <dbReference type="PROSITE" id="PS50977"/>
    </source>
</evidence>
<protein>
    <submittedName>
        <fullName evidence="6">TetR family transcriptional regulator</fullName>
    </submittedName>
</protein>
<dbReference type="Proteomes" id="UP000063789">
    <property type="component" value="Chromosome"/>
</dbReference>
<dbReference type="STRING" id="1136941.ACH46_14825"/>
<dbReference type="EMBL" id="CP011853">
    <property type="protein sequence ID" value="ALG85510.1"/>
    <property type="molecule type" value="Genomic_DNA"/>
</dbReference>
<evidence type="ECO:0000313" key="7">
    <source>
        <dbReference type="Proteomes" id="UP000063789"/>
    </source>
</evidence>
<keyword evidence="7" id="KW-1185">Reference proteome</keyword>
<keyword evidence="1" id="KW-0805">Transcription regulation</keyword>
<dbReference type="RefSeq" id="WP_062393597.1">
    <property type="nucleotide sequence ID" value="NZ_CP011853.1"/>
</dbReference>
<dbReference type="KEGG" id="goq:ACH46_14825"/>
<dbReference type="GO" id="GO:0000976">
    <property type="term" value="F:transcription cis-regulatory region binding"/>
    <property type="evidence" value="ECO:0007669"/>
    <property type="project" value="TreeGrafter"/>
</dbReference>
<dbReference type="OrthoDB" id="158903at2"/>
<dbReference type="PANTHER" id="PTHR30055">
    <property type="entry name" value="HTH-TYPE TRANSCRIPTIONAL REGULATOR RUTR"/>
    <property type="match status" value="1"/>
</dbReference>
<evidence type="ECO:0000256" key="1">
    <source>
        <dbReference type="ARBA" id="ARBA00023015"/>
    </source>
</evidence>
<evidence type="ECO:0000313" key="6">
    <source>
        <dbReference type="EMBL" id="ALG85510.1"/>
    </source>
</evidence>
<accession>A0A0N9NCW2</accession>